<comment type="caution">
    <text evidence="1">The sequence shown here is derived from an EMBL/GenBank/DDBJ whole genome shotgun (WGS) entry which is preliminary data.</text>
</comment>
<proteinExistence type="predicted"/>
<gene>
    <name evidence="1" type="ORF">SDC9_109884</name>
</gene>
<dbReference type="AlphaFoldDB" id="A0A645BD36"/>
<reference evidence="1" key="1">
    <citation type="submission" date="2019-08" db="EMBL/GenBank/DDBJ databases">
        <authorList>
            <person name="Kucharzyk K."/>
            <person name="Murdoch R.W."/>
            <person name="Higgins S."/>
            <person name="Loffler F."/>
        </authorList>
    </citation>
    <scope>NUCLEOTIDE SEQUENCE</scope>
</reference>
<name>A0A645BD36_9ZZZZ</name>
<evidence type="ECO:0000313" key="1">
    <source>
        <dbReference type="EMBL" id="MPM63006.1"/>
    </source>
</evidence>
<accession>A0A645BD36</accession>
<dbReference type="EMBL" id="VSSQ01019167">
    <property type="protein sequence ID" value="MPM63006.1"/>
    <property type="molecule type" value="Genomic_DNA"/>
</dbReference>
<sequence length="176" mass="20013">MRVKWQLDGKSPLHEKRHRACGAISRPLLHQNGKLPLFEAILHFCAAQTKGGISYEVNHPKTPFPAGDVHRTANRSFQVFDVTACAVRAIKHRQRADFARRPLVRSACRRARWYSFGLSRNAPFPHCRSLFSAADRCFFAHRTHGGYSLARGQGQAASASDRTHRHPLRNRWIIPV</sequence>
<organism evidence="1">
    <name type="scientific">bioreactor metagenome</name>
    <dbReference type="NCBI Taxonomy" id="1076179"/>
    <lineage>
        <taxon>unclassified sequences</taxon>
        <taxon>metagenomes</taxon>
        <taxon>ecological metagenomes</taxon>
    </lineage>
</organism>
<protein>
    <submittedName>
        <fullName evidence="1">Uncharacterized protein</fullName>
    </submittedName>
</protein>